<dbReference type="PROSITE" id="PS51352">
    <property type="entry name" value="THIOREDOXIN_2"/>
    <property type="match status" value="1"/>
</dbReference>
<protein>
    <submittedName>
        <fullName evidence="2">Peroxiredoxin</fullName>
    </submittedName>
</protein>
<feature type="domain" description="Thioredoxin" evidence="1">
    <location>
        <begin position="6"/>
        <end position="150"/>
    </location>
</feature>
<name>A0ABQ2D6U8_9DEIO</name>
<dbReference type="InterPro" id="IPR000866">
    <property type="entry name" value="AhpC/TSA"/>
</dbReference>
<dbReference type="InterPro" id="IPR050553">
    <property type="entry name" value="Thioredoxin_ResA/DsbE_sf"/>
</dbReference>
<accession>A0ABQ2D6U8</accession>
<keyword evidence="3" id="KW-1185">Reference proteome</keyword>
<evidence type="ECO:0000259" key="1">
    <source>
        <dbReference type="PROSITE" id="PS51352"/>
    </source>
</evidence>
<reference evidence="3" key="1">
    <citation type="journal article" date="2019" name="Int. J. Syst. Evol. Microbiol.">
        <title>The Global Catalogue of Microorganisms (GCM) 10K type strain sequencing project: providing services to taxonomists for standard genome sequencing and annotation.</title>
        <authorList>
            <consortium name="The Broad Institute Genomics Platform"/>
            <consortium name="The Broad Institute Genome Sequencing Center for Infectious Disease"/>
            <person name="Wu L."/>
            <person name="Ma J."/>
        </authorList>
    </citation>
    <scope>NUCLEOTIDE SEQUENCE [LARGE SCALE GENOMIC DNA]</scope>
    <source>
        <strain evidence="3">JCM 14370</strain>
    </source>
</reference>
<dbReference type="InterPro" id="IPR013766">
    <property type="entry name" value="Thioredoxin_domain"/>
</dbReference>
<dbReference type="InterPro" id="IPR036249">
    <property type="entry name" value="Thioredoxin-like_sf"/>
</dbReference>
<dbReference type="SUPFAM" id="SSF52833">
    <property type="entry name" value="Thioredoxin-like"/>
    <property type="match status" value="1"/>
</dbReference>
<gene>
    <name evidence="2" type="primary">ccmG</name>
    <name evidence="2" type="ORF">GCM10008938_32370</name>
</gene>
<dbReference type="Pfam" id="PF00578">
    <property type="entry name" value="AhpC-TSA"/>
    <property type="match status" value="1"/>
</dbReference>
<comment type="caution">
    <text evidence="2">The sequence shown here is derived from an EMBL/GenBank/DDBJ whole genome shotgun (WGS) entry which is preliminary data.</text>
</comment>
<evidence type="ECO:0000313" key="2">
    <source>
        <dbReference type="EMBL" id="GGJ43589.1"/>
    </source>
</evidence>
<proteinExistence type="predicted"/>
<dbReference type="EMBL" id="BMOD01000013">
    <property type="protein sequence ID" value="GGJ43589.1"/>
    <property type="molecule type" value="Genomic_DNA"/>
</dbReference>
<dbReference type="PANTHER" id="PTHR42852">
    <property type="entry name" value="THIOL:DISULFIDE INTERCHANGE PROTEIN DSBE"/>
    <property type="match status" value="1"/>
</dbReference>
<sequence length="150" mass="16879">MTQMTQHAQQTAPTFEIPSSQGVQRLADHRGKSKVLLYFMREFNCPLCMRSVMAIHRIHPLLKQKGVQVIVIGGGDEKAATTVAQRFQFPFPIAADPERSVYRAYSLEKTLGFLQWNGTILIDQSGKIIYRKVSQRPGGSFDQAELEALL</sequence>
<evidence type="ECO:0000313" key="3">
    <source>
        <dbReference type="Proteomes" id="UP000632222"/>
    </source>
</evidence>
<dbReference type="RefSeq" id="WP_189004185.1">
    <property type="nucleotide sequence ID" value="NZ_BMOD01000013.1"/>
</dbReference>
<dbReference type="Proteomes" id="UP000632222">
    <property type="component" value="Unassembled WGS sequence"/>
</dbReference>
<organism evidence="2 3">
    <name type="scientific">Deinococcus roseus</name>
    <dbReference type="NCBI Taxonomy" id="392414"/>
    <lineage>
        <taxon>Bacteria</taxon>
        <taxon>Thermotogati</taxon>
        <taxon>Deinococcota</taxon>
        <taxon>Deinococci</taxon>
        <taxon>Deinococcales</taxon>
        <taxon>Deinococcaceae</taxon>
        <taxon>Deinococcus</taxon>
    </lineage>
</organism>
<dbReference type="PANTHER" id="PTHR42852:SF13">
    <property type="entry name" value="PROTEIN DIPZ"/>
    <property type="match status" value="1"/>
</dbReference>
<dbReference type="Gene3D" id="3.40.30.10">
    <property type="entry name" value="Glutaredoxin"/>
    <property type="match status" value="1"/>
</dbReference>